<keyword evidence="2" id="KW-1133">Transmembrane helix</keyword>
<evidence type="ECO:0000313" key="5">
    <source>
        <dbReference type="Proteomes" id="UP000267096"/>
    </source>
</evidence>
<name>A0A0M3JRX6_ANISI</name>
<gene>
    <name evidence="4" type="ORF">ASIM_LOCUS10245</name>
</gene>
<dbReference type="PANTHER" id="PTHR33748:SF2">
    <property type="entry name" value="CONSERVED PLASMA MEMBRANE PROTEIN"/>
    <property type="match status" value="1"/>
</dbReference>
<keyword evidence="3" id="KW-0732">Signal</keyword>
<feature type="region of interest" description="Disordered" evidence="1">
    <location>
        <begin position="488"/>
        <end position="525"/>
    </location>
</feature>
<feature type="chain" id="PRO_5043120966" evidence="3">
    <location>
        <begin position="18"/>
        <end position="568"/>
    </location>
</feature>
<keyword evidence="5" id="KW-1185">Reference proteome</keyword>
<keyword evidence="2" id="KW-0812">Transmembrane</keyword>
<dbReference type="EMBL" id="UYRR01030990">
    <property type="protein sequence ID" value="VDK42604.1"/>
    <property type="molecule type" value="Genomic_DNA"/>
</dbReference>
<dbReference type="Proteomes" id="UP000267096">
    <property type="component" value="Unassembled WGS sequence"/>
</dbReference>
<evidence type="ECO:0000256" key="2">
    <source>
        <dbReference type="SAM" id="Phobius"/>
    </source>
</evidence>
<dbReference type="InterPro" id="IPR033438">
    <property type="entry name" value="MOLO1"/>
</dbReference>
<evidence type="ECO:0000313" key="4">
    <source>
        <dbReference type="EMBL" id="VDK42604.1"/>
    </source>
</evidence>
<reference evidence="6" key="1">
    <citation type="submission" date="2017-02" db="UniProtKB">
        <authorList>
            <consortium name="WormBaseParasite"/>
        </authorList>
    </citation>
    <scope>IDENTIFICATION</scope>
</reference>
<accession>A0A0M3JRX6</accession>
<dbReference type="GO" id="GO:0005892">
    <property type="term" value="C:acetylcholine-gated channel complex"/>
    <property type="evidence" value="ECO:0007669"/>
    <property type="project" value="InterPro"/>
</dbReference>
<dbReference type="PANTHER" id="PTHR33748">
    <property type="entry name" value="PROTEIN CBG04600"/>
    <property type="match status" value="1"/>
</dbReference>
<proteinExistence type="predicted"/>
<organism evidence="6">
    <name type="scientific">Anisakis simplex</name>
    <name type="common">Herring worm</name>
    <dbReference type="NCBI Taxonomy" id="6269"/>
    <lineage>
        <taxon>Eukaryota</taxon>
        <taxon>Metazoa</taxon>
        <taxon>Ecdysozoa</taxon>
        <taxon>Nematoda</taxon>
        <taxon>Chromadorea</taxon>
        <taxon>Rhabditida</taxon>
        <taxon>Spirurina</taxon>
        <taxon>Ascaridomorpha</taxon>
        <taxon>Ascaridoidea</taxon>
        <taxon>Anisakidae</taxon>
        <taxon>Anisakis</taxon>
        <taxon>Anisakis simplex complex</taxon>
    </lineage>
</organism>
<sequence length="568" mass="63285">MLSLLSLILASGSVLRADTEQWSASTYPNPRTNSTQCNTWPNSTLCDPDHILTDQWRLNINENINHQIERLRTSNVHYVEDAPEECYLKNATEDLNIYVILAKKIQTQANHSTTDTDLTEFGDEIADEYGLNSLPCKNFLIIIGVEAAKLAYVRVSDVMLSTFLDLWKVFNFPSECLKKEGKMSRKDLKLPPNLMENVFNQYTGLFNAKNYMEGLNNVINEIGDQMIDPFKAQPATEMTDKALEIISTLSTTESSTSALVTAPISSATTNVFRQLAPWWMYALMIFAIVCAVVALFLLFMMRCQAKRCVRTQVNTVMSAIPEVNGSHHKTRACVNSTVIVGDEISRGINTGVMTSNSEGFNDFIVRTSEKSSNKVQNGASGDGFSSSVDAIHTESNLQSSKQTHHTLHAINLCTSQHKNTHSSDQMTLLSTSETPPKFSEILVEVPIPAEQQNHKNQMISAKLLNNNETNHRNDCAYWLRSNNLSPITQSTSMGSCRSDERKSTTSTENLGNTIQEEERSVAESDELEYSCEVVRPTTPPKVATKVHLNADNLSTDCITNEEHYPTGL</sequence>
<reference evidence="4 5" key="2">
    <citation type="submission" date="2018-11" db="EMBL/GenBank/DDBJ databases">
        <authorList>
            <consortium name="Pathogen Informatics"/>
        </authorList>
    </citation>
    <scope>NUCLEOTIDE SEQUENCE [LARGE SCALE GENOMIC DNA]</scope>
</reference>
<evidence type="ECO:0000256" key="3">
    <source>
        <dbReference type="SAM" id="SignalP"/>
    </source>
</evidence>
<feature type="transmembrane region" description="Helical" evidence="2">
    <location>
        <begin position="278"/>
        <end position="300"/>
    </location>
</feature>
<dbReference type="Pfam" id="PF17175">
    <property type="entry name" value="MOLO1"/>
    <property type="match status" value="1"/>
</dbReference>
<keyword evidence="2" id="KW-0472">Membrane</keyword>
<dbReference type="OrthoDB" id="5804001at2759"/>
<dbReference type="AlphaFoldDB" id="A0A0M3JRX6"/>
<feature type="signal peptide" evidence="3">
    <location>
        <begin position="1"/>
        <end position="17"/>
    </location>
</feature>
<feature type="compositionally biased region" description="Polar residues" evidence="1">
    <location>
        <begin position="504"/>
        <end position="514"/>
    </location>
</feature>
<evidence type="ECO:0000256" key="1">
    <source>
        <dbReference type="SAM" id="MobiDB-lite"/>
    </source>
</evidence>
<dbReference type="WBParaSite" id="ASIM_0001068701-mRNA-1">
    <property type="protein sequence ID" value="ASIM_0001068701-mRNA-1"/>
    <property type="gene ID" value="ASIM_0001068701"/>
</dbReference>
<protein>
    <submittedName>
        <fullName evidence="6">Protein kinase domain-containing protein</fullName>
    </submittedName>
</protein>
<evidence type="ECO:0000313" key="6">
    <source>
        <dbReference type="WBParaSite" id="ASIM_0001068701-mRNA-1"/>
    </source>
</evidence>